<evidence type="ECO:0000256" key="1">
    <source>
        <dbReference type="SAM" id="MobiDB-lite"/>
    </source>
</evidence>
<name>A0A4R4T2H3_9ACTN</name>
<dbReference type="SUPFAM" id="SSF50370">
    <property type="entry name" value="Ricin B-like lectins"/>
    <property type="match status" value="1"/>
</dbReference>
<dbReference type="OrthoDB" id="3406160at2"/>
<evidence type="ECO:0000313" key="2">
    <source>
        <dbReference type="EMBL" id="TDC68633.1"/>
    </source>
</evidence>
<sequence length="307" mass="31949">MTSGGPVPSPAVARDVGEFVAAMRTLKERSGLSLRQLGERAEARGDILPRSTLADVLNRSTLPRPDVLAAFVRACGGDEGDVREWLAARDRVAAPPPPEADGAGTPRRRRGLVPASIGLGLAVLLAAGTWALWPDGEPASDPGTPTLPFPDGEVEIRPAHAPDLCLTEGRQRSGRYGSAVAVEGPCDAADGPRTLLRAVGVDDWYFVEWDKPSEGRGCLSLMAEGPAAGLLEPVNAVNCGAGRPEQHFRLEPVTPPAGSEGPAYLLRNEQSDQCLAVADDAEAAGAEAIQGPCTGDSARGFLINAVS</sequence>
<feature type="region of interest" description="Disordered" evidence="1">
    <location>
        <begin position="90"/>
        <end position="109"/>
    </location>
</feature>
<dbReference type="AlphaFoldDB" id="A0A4R4T2H3"/>
<proteinExistence type="predicted"/>
<gene>
    <name evidence="2" type="ORF">E1283_27110</name>
</gene>
<reference evidence="2 3" key="1">
    <citation type="submission" date="2019-03" db="EMBL/GenBank/DDBJ databases">
        <title>Draft genome sequences of novel Actinobacteria.</title>
        <authorList>
            <person name="Sahin N."/>
            <person name="Ay H."/>
            <person name="Saygin H."/>
        </authorList>
    </citation>
    <scope>NUCLEOTIDE SEQUENCE [LARGE SCALE GENOMIC DNA]</scope>
    <source>
        <strain evidence="2 3">DSM 41900</strain>
    </source>
</reference>
<dbReference type="Gene3D" id="2.80.10.50">
    <property type="match status" value="1"/>
</dbReference>
<dbReference type="Pfam" id="PF13560">
    <property type="entry name" value="HTH_31"/>
    <property type="match status" value="1"/>
</dbReference>
<evidence type="ECO:0000313" key="3">
    <source>
        <dbReference type="Proteomes" id="UP000295345"/>
    </source>
</evidence>
<dbReference type="InterPro" id="IPR035992">
    <property type="entry name" value="Ricin_B-like_lectins"/>
</dbReference>
<keyword evidence="3" id="KW-1185">Reference proteome</keyword>
<dbReference type="RefSeq" id="WP_132820790.1">
    <property type="nucleotide sequence ID" value="NZ_SMKI01000368.1"/>
</dbReference>
<comment type="caution">
    <text evidence="2">The sequence shown here is derived from an EMBL/GenBank/DDBJ whole genome shotgun (WGS) entry which is preliminary data.</text>
</comment>
<dbReference type="Proteomes" id="UP000295345">
    <property type="component" value="Unassembled WGS sequence"/>
</dbReference>
<accession>A0A4R4T2H3</accession>
<organism evidence="2 3">
    <name type="scientific">Streptomyces hainanensis</name>
    <dbReference type="NCBI Taxonomy" id="402648"/>
    <lineage>
        <taxon>Bacteria</taxon>
        <taxon>Bacillati</taxon>
        <taxon>Actinomycetota</taxon>
        <taxon>Actinomycetes</taxon>
        <taxon>Kitasatosporales</taxon>
        <taxon>Streptomycetaceae</taxon>
        <taxon>Streptomyces</taxon>
    </lineage>
</organism>
<protein>
    <submittedName>
        <fullName evidence="2">XRE family transcriptional regulator</fullName>
    </submittedName>
</protein>
<dbReference type="EMBL" id="SMKI01000368">
    <property type="protein sequence ID" value="TDC68633.1"/>
    <property type="molecule type" value="Genomic_DNA"/>
</dbReference>